<organism evidence="7 12">
    <name type="scientific">Araneus ventricosus</name>
    <name type="common">Orbweaver spider</name>
    <name type="synonym">Epeira ventricosa</name>
    <dbReference type="NCBI Taxonomy" id="182803"/>
    <lineage>
        <taxon>Eukaryota</taxon>
        <taxon>Metazoa</taxon>
        <taxon>Ecdysozoa</taxon>
        <taxon>Arthropoda</taxon>
        <taxon>Chelicerata</taxon>
        <taxon>Arachnida</taxon>
        <taxon>Araneae</taxon>
        <taxon>Araneomorphae</taxon>
        <taxon>Entelegynae</taxon>
        <taxon>Araneoidea</taxon>
        <taxon>Araneidae</taxon>
        <taxon>Araneus</taxon>
    </lineage>
</organism>
<evidence type="ECO:0000313" key="6">
    <source>
        <dbReference type="EMBL" id="GBN22117.1"/>
    </source>
</evidence>
<dbReference type="SMART" id="SM00032">
    <property type="entry name" value="CCP"/>
    <property type="match status" value="1"/>
</dbReference>
<dbReference type="Gene3D" id="2.10.70.10">
    <property type="entry name" value="Complement Module, domain 1"/>
    <property type="match status" value="1"/>
</dbReference>
<dbReference type="CDD" id="cd00033">
    <property type="entry name" value="CCP"/>
    <property type="match status" value="1"/>
</dbReference>
<dbReference type="OrthoDB" id="6458461at2759"/>
<dbReference type="PROSITE" id="PS50923">
    <property type="entry name" value="SUSHI"/>
    <property type="match status" value="1"/>
</dbReference>
<feature type="domain" description="Sushi" evidence="3">
    <location>
        <begin position="21"/>
        <end position="86"/>
    </location>
</feature>
<dbReference type="Proteomes" id="UP000499080">
    <property type="component" value="Unassembled WGS sequence"/>
</dbReference>
<dbReference type="EMBL" id="BGPR01289024">
    <property type="protein sequence ID" value="GBN41823.1"/>
    <property type="molecule type" value="Genomic_DNA"/>
</dbReference>
<protein>
    <recommendedName>
        <fullName evidence="3">Sushi domain-containing protein</fullName>
    </recommendedName>
</protein>
<evidence type="ECO:0000313" key="12">
    <source>
        <dbReference type="Proteomes" id="UP000499080"/>
    </source>
</evidence>
<accession>A0A4Y2M950</accession>
<evidence type="ECO:0000256" key="2">
    <source>
        <dbReference type="PROSITE-ProRule" id="PRU00302"/>
    </source>
</evidence>
<proteinExistence type="predicted"/>
<evidence type="ECO:0000313" key="11">
    <source>
        <dbReference type="EMBL" id="GBN41903.1"/>
    </source>
</evidence>
<keyword evidence="1" id="KW-1015">Disulfide bond</keyword>
<evidence type="ECO:0000256" key="1">
    <source>
        <dbReference type="ARBA" id="ARBA00023157"/>
    </source>
</evidence>
<evidence type="ECO:0000313" key="5">
    <source>
        <dbReference type="EMBL" id="GBN22098.1"/>
    </source>
</evidence>
<gene>
    <name evidence="11" type="ORF">AVEN_108867_1</name>
    <name evidence="5" type="ORF">AVEN_112174_1</name>
    <name evidence="8" type="ORF">AVEN_11_1</name>
    <name evidence="6" type="ORF">AVEN_133103_1</name>
    <name evidence="7" type="ORF">AVEN_202017_1</name>
    <name evidence="9" type="ORF">AVEN_22405_1</name>
    <name evidence="10" type="ORF">AVEN_35448_1</name>
    <name evidence="4" type="ORF">AVEN_77134_1</name>
</gene>
<dbReference type="EMBL" id="BGPR01280357">
    <property type="protein sequence ID" value="GBN22117.1"/>
    <property type="molecule type" value="Genomic_DNA"/>
</dbReference>
<evidence type="ECO:0000313" key="8">
    <source>
        <dbReference type="EMBL" id="GBN41749.1"/>
    </source>
</evidence>
<dbReference type="InterPro" id="IPR000436">
    <property type="entry name" value="Sushi_SCR_CCP_dom"/>
</dbReference>
<evidence type="ECO:0000313" key="10">
    <source>
        <dbReference type="EMBL" id="GBN41840.1"/>
    </source>
</evidence>
<name>A0A4Y2M950_ARAVE</name>
<evidence type="ECO:0000259" key="3">
    <source>
        <dbReference type="PROSITE" id="PS50923"/>
    </source>
</evidence>
<dbReference type="InterPro" id="IPR035976">
    <property type="entry name" value="Sushi/SCR/CCP_sf"/>
</dbReference>
<comment type="caution">
    <text evidence="7">The sequence shown here is derived from an EMBL/GenBank/DDBJ whole genome shotgun (WGS) entry which is preliminary data.</text>
</comment>
<dbReference type="EMBL" id="BGPR01280350">
    <property type="protein sequence ID" value="GBN22098.1"/>
    <property type="molecule type" value="Genomic_DNA"/>
</dbReference>
<dbReference type="EMBL" id="BGPR01289032">
    <property type="protein sequence ID" value="GBN41840.1"/>
    <property type="molecule type" value="Genomic_DNA"/>
</dbReference>
<evidence type="ECO:0000313" key="4">
    <source>
        <dbReference type="EMBL" id="GBN22058.1"/>
    </source>
</evidence>
<comment type="caution">
    <text evidence="2">Lacks conserved residue(s) required for the propagation of feature annotation.</text>
</comment>
<keyword evidence="12" id="KW-1185">Reference proteome</keyword>
<dbReference type="EMBL" id="BGPR01280386">
    <property type="protein sequence ID" value="GBN22187.1"/>
    <property type="molecule type" value="Genomic_DNA"/>
</dbReference>
<dbReference type="EMBL" id="BGPR01289062">
    <property type="protein sequence ID" value="GBN41903.1"/>
    <property type="molecule type" value="Genomic_DNA"/>
</dbReference>
<dbReference type="AlphaFoldDB" id="A0A4Y2M950"/>
<dbReference type="EMBL" id="BGPR01288989">
    <property type="protein sequence ID" value="GBN41749.1"/>
    <property type="molecule type" value="Genomic_DNA"/>
</dbReference>
<dbReference type="Pfam" id="PF00084">
    <property type="entry name" value="Sushi"/>
    <property type="match status" value="1"/>
</dbReference>
<dbReference type="SUPFAM" id="SSF57535">
    <property type="entry name" value="Complement control module/SCR domain"/>
    <property type="match status" value="1"/>
</dbReference>
<sequence length="102" mass="11646">MTFHQIRKLSSVLANIPLSLLDCRFPNKKLANGLYHYESLQHVLLTMAPENYLLRFRCSPGFIMKGSKAIACISSKWTDKVPSCLSKYSSEIQAMMNMNMKN</sequence>
<dbReference type="EMBL" id="BGPR01280334">
    <property type="protein sequence ID" value="GBN22058.1"/>
    <property type="molecule type" value="Genomic_DNA"/>
</dbReference>
<evidence type="ECO:0000313" key="9">
    <source>
        <dbReference type="EMBL" id="GBN41823.1"/>
    </source>
</evidence>
<keyword evidence="2" id="KW-0768">Sushi</keyword>
<evidence type="ECO:0000313" key="7">
    <source>
        <dbReference type="EMBL" id="GBN22187.1"/>
    </source>
</evidence>
<reference evidence="7 12" key="1">
    <citation type="journal article" date="2019" name="Sci. Rep.">
        <title>Orb-weaving spider Araneus ventricosus genome elucidates the spidroin gene catalogue.</title>
        <authorList>
            <person name="Kono N."/>
            <person name="Nakamura H."/>
            <person name="Ohtoshi R."/>
            <person name="Moran D.A.P."/>
            <person name="Shinohara A."/>
            <person name="Yoshida Y."/>
            <person name="Fujiwara M."/>
            <person name="Mori M."/>
            <person name="Tomita M."/>
            <person name="Arakawa K."/>
        </authorList>
    </citation>
    <scope>NUCLEOTIDE SEQUENCE [LARGE SCALE GENOMIC DNA]</scope>
</reference>